<evidence type="ECO:0000256" key="1">
    <source>
        <dbReference type="SAM" id="MobiDB-lite"/>
    </source>
</evidence>
<dbReference type="RefSeq" id="WP_398657890.1">
    <property type="nucleotide sequence ID" value="NZ_JBITDC010000007.1"/>
</dbReference>
<reference evidence="4 5" key="1">
    <citation type="submission" date="2024-10" db="EMBL/GenBank/DDBJ databases">
        <title>The Natural Products Discovery Center: Release of the First 8490 Sequenced Strains for Exploring Actinobacteria Biosynthetic Diversity.</title>
        <authorList>
            <person name="Kalkreuter E."/>
            <person name="Kautsar S.A."/>
            <person name="Yang D."/>
            <person name="Bader C.D."/>
            <person name="Teijaro C.N."/>
            <person name="Fluegel L."/>
            <person name="Davis C.M."/>
            <person name="Simpson J.R."/>
            <person name="Lauterbach L."/>
            <person name="Steele A.D."/>
            <person name="Gui C."/>
            <person name="Meng S."/>
            <person name="Li G."/>
            <person name="Viehrig K."/>
            <person name="Ye F."/>
            <person name="Su P."/>
            <person name="Kiefer A.F."/>
            <person name="Nichols A."/>
            <person name="Cepeda A.J."/>
            <person name="Yan W."/>
            <person name="Fan B."/>
            <person name="Jiang Y."/>
            <person name="Adhikari A."/>
            <person name="Zheng C.-J."/>
            <person name="Schuster L."/>
            <person name="Cowan T.M."/>
            <person name="Smanski M.J."/>
            <person name="Chevrette M.G."/>
            <person name="De Carvalho L.P.S."/>
            <person name="Shen B."/>
        </authorList>
    </citation>
    <scope>NUCLEOTIDE SEQUENCE [LARGE SCALE GENOMIC DNA]</scope>
    <source>
        <strain evidence="4 5">NPDC051599</strain>
    </source>
</reference>
<evidence type="ECO:0000313" key="4">
    <source>
        <dbReference type="EMBL" id="MFI5677236.1"/>
    </source>
</evidence>
<gene>
    <name evidence="4" type="ORF">ACIA8P_21615</name>
</gene>
<dbReference type="Gene3D" id="2.30.30.40">
    <property type="entry name" value="SH3 Domains"/>
    <property type="match status" value="1"/>
</dbReference>
<dbReference type="InterPro" id="IPR003646">
    <property type="entry name" value="SH3-like_bac-type"/>
</dbReference>
<dbReference type="EMBL" id="JBITDC010000007">
    <property type="protein sequence ID" value="MFI5677236.1"/>
    <property type="molecule type" value="Genomic_DNA"/>
</dbReference>
<dbReference type="SMART" id="SM00287">
    <property type="entry name" value="SH3b"/>
    <property type="match status" value="1"/>
</dbReference>
<evidence type="ECO:0000256" key="2">
    <source>
        <dbReference type="SAM" id="SignalP"/>
    </source>
</evidence>
<feature type="compositionally biased region" description="Low complexity" evidence="1">
    <location>
        <begin position="31"/>
        <end position="49"/>
    </location>
</feature>
<evidence type="ECO:0000259" key="3">
    <source>
        <dbReference type="SMART" id="SM00287"/>
    </source>
</evidence>
<feature type="domain" description="SH3b" evidence="3">
    <location>
        <begin position="69"/>
        <end position="136"/>
    </location>
</feature>
<feature type="compositionally biased region" description="Basic and acidic residues" evidence="1">
    <location>
        <begin position="146"/>
        <end position="171"/>
    </location>
</feature>
<accession>A0ABW7Y4Y0</accession>
<feature type="chain" id="PRO_5046953086" evidence="2">
    <location>
        <begin position="23"/>
        <end position="180"/>
    </location>
</feature>
<name>A0ABW7Y4Y0_STRCE</name>
<sequence>MRTTPALRTMAAILLTGGTFVAATAGTGAAAAALPSSPTSPTSATSATHAHGHGDGDGRGDGRHGRGPIRGTVVSRTALNVRAAPTTHSAVVDRLPPGSRVHVTCVVRGQRVNGNPNWYRLAGARGWASAAFVDTGGRSVPTCADHGPRWKDDHWRDWSDWRDADQSDRSDPGGNETWAD</sequence>
<feature type="region of interest" description="Disordered" evidence="1">
    <location>
        <begin position="141"/>
        <end position="180"/>
    </location>
</feature>
<keyword evidence="5" id="KW-1185">Reference proteome</keyword>
<dbReference type="Pfam" id="PF08239">
    <property type="entry name" value="SH3_3"/>
    <property type="match status" value="1"/>
</dbReference>
<organism evidence="4 5">
    <name type="scientific">Streptomyces cellulosae</name>
    <dbReference type="NCBI Taxonomy" id="1968"/>
    <lineage>
        <taxon>Bacteria</taxon>
        <taxon>Bacillati</taxon>
        <taxon>Actinomycetota</taxon>
        <taxon>Actinomycetes</taxon>
        <taxon>Kitasatosporales</taxon>
        <taxon>Streptomycetaceae</taxon>
        <taxon>Streptomyces</taxon>
    </lineage>
</organism>
<dbReference type="Proteomes" id="UP001612415">
    <property type="component" value="Unassembled WGS sequence"/>
</dbReference>
<feature type="region of interest" description="Disordered" evidence="1">
    <location>
        <begin position="31"/>
        <end position="72"/>
    </location>
</feature>
<comment type="caution">
    <text evidence="4">The sequence shown here is derived from an EMBL/GenBank/DDBJ whole genome shotgun (WGS) entry which is preliminary data.</text>
</comment>
<feature type="compositionally biased region" description="Basic and acidic residues" evidence="1">
    <location>
        <begin position="52"/>
        <end position="64"/>
    </location>
</feature>
<feature type="signal peptide" evidence="2">
    <location>
        <begin position="1"/>
        <end position="22"/>
    </location>
</feature>
<evidence type="ECO:0000313" key="5">
    <source>
        <dbReference type="Proteomes" id="UP001612415"/>
    </source>
</evidence>
<proteinExistence type="predicted"/>
<protein>
    <submittedName>
        <fullName evidence="4">SH3 domain-containing protein</fullName>
    </submittedName>
</protein>
<keyword evidence="2" id="KW-0732">Signal</keyword>